<sequence>MRSYIENLLLLFTILCISILLTSCGTFMENTARVQATVKEGRLLATKYFDAECLKVEKACPKKTTDAKLEECKAYVACRDQRRSVYKVAITSQLLLHRAVHLYLLGKTAEAESILKQALLMGLDFTTDLKKYKVIK</sequence>
<proteinExistence type="predicted"/>
<evidence type="ECO:0000313" key="1">
    <source>
        <dbReference type="EMBL" id="QJI02166.1"/>
    </source>
</evidence>
<name>A0A6M3Y100_9ZZZZ</name>
<dbReference type="AlphaFoldDB" id="A0A6M3Y100"/>
<accession>A0A6M3Y100</accession>
<reference evidence="1" key="1">
    <citation type="submission" date="2020-03" db="EMBL/GenBank/DDBJ databases">
        <title>The deep terrestrial virosphere.</title>
        <authorList>
            <person name="Holmfeldt K."/>
            <person name="Nilsson E."/>
            <person name="Simone D."/>
            <person name="Lopez-Fernandez M."/>
            <person name="Wu X."/>
            <person name="de Brujin I."/>
            <person name="Lundin D."/>
            <person name="Andersson A."/>
            <person name="Bertilsson S."/>
            <person name="Dopson M."/>
        </authorList>
    </citation>
    <scope>NUCLEOTIDE SEQUENCE</scope>
    <source>
        <strain evidence="1">TM448B02983</strain>
    </source>
</reference>
<gene>
    <name evidence="1" type="ORF">TM448B02983_0007</name>
</gene>
<dbReference type="EMBL" id="MT144979">
    <property type="protein sequence ID" value="QJI02166.1"/>
    <property type="molecule type" value="Genomic_DNA"/>
</dbReference>
<dbReference type="PROSITE" id="PS51257">
    <property type="entry name" value="PROKAR_LIPOPROTEIN"/>
    <property type="match status" value="1"/>
</dbReference>
<organism evidence="1">
    <name type="scientific">viral metagenome</name>
    <dbReference type="NCBI Taxonomy" id="1070528"/>
    <lineage>
        <taxon>unclassified sequences</taxon>
        <taxon>metagenomes</taxon>
        <taxon>organismal metagenomes</taxon>
    </lineage>
</organism>
<protein>
    <submittedName>
        <fullName evidence="1">Uncharacterized protein</fullName>
    </submittedName>
</protein>